<dbReference type="KEGG" id="cari:FNU76_20960"/>
<reference evidence="7" key="1">
    <citation type="submission" date="2019-07" db="EMBL/GenBank/DDBJ databases">
        <title>Chitinimonas sp. nov., isolated from Ny-Alesund, arctica soil.</title>
        <authorList>
            <person name="Xu Q."/>
            <person name="Peng F."/>
        </authorList>
    </citation>
    <scope>NUCLEOTIDE SEQUENCE [LARGE SCALE GENOMIC DNA]</scope>
    <source>
        <strain evidence="7">R3-44</strain>
    </source>
</reference>
<protein>
    <submittedName>
        <fullName evidence="6">LysR family transcriptional regulator</fullName>
    </submittedName>
</protein>
<accession>A0A516SKH4</accession>
<dbReference type="GO" id="GO:0003700">
    <property type="term" value="F:DNA-binding transcription factor activity"/>
    <property type="evidence" value="ECO:0007669"/>
    <property type="project" value="InterPro"/>
</dbReference>
<dbReference type="PANTHER" id="PTHR30537:SF3">
    <property type="entry name" value="TRANSCRIPTIONAL REGULATORY PROTEIN"/>
    <property type="match status" value="1"/>
</dbReference>
<dbReference type="PROSITE" id="PS50931">
    <property type="entry name" value="HTH_LYSR"/>
    <property type="match status" value="1"/>
</dbReference>
<dbReference type="PANTHER" id="PTHR30537">
    <property type="entry name" value="HTH-TYPE TRANSCRIPTIONAL REGULATOR"/>
    <property type="match status" value="1"/>
</dbReference>
<keyword evidence="3" id="KW-0238">DNA-binding</keyword>
<dbReference type="InterPro" id="IPR005119">
    <property type="entry name" value="LysR_subst-bd"/>
</dbReference>
<evidence type="ECO:0000259" key="5">
    <source>
        <dbReference type="PROSITE" id="PS50931"/>
    </source>
</evidence>
<dbReference type="Gene3D" id="3.40.190.290">
    <property type="match status" value="1"/>
</dbReference>
<evidence type="ECO:0000313" key="7">
    <source>
        <dbReference type="Proteomes" id="UP000317550"/>
    </source>
</evidence>
<dbReference type="Proteomes" id="UP000317550">
    <property type="component" value="Chromosome"/>
</dbReference>
<evidence type="ECO:0000256" key="1">
    <source>
        <dbReference type="ARBA" id="ARBA00009437"/>
    </source>
</evidence>
<dbReference type="InterPro" id="IPR036388">
    <property type="entry name" value="WH-like_DNA-bd_sf"/>
</dbReference>
<comment type="similarity">
    <text evidence="1">Belongs to the LysR transcriptional regulatory family.</text>
</comment>
<gene>
    <name evidence="6" type="ORF">FNU76_20960</name>
</gene>
<dbReference type="GO" id="GO:0006351">
    <property type="term" value="P:DNA-templated transcription"/>
    <property type="evidence" value="ECO:0007669"/>
    <property type="project" value="TreeGrafter"/>
</dbReference>
<keyword evidence="7" id="KW-1185">Reference proteome</keyword>
<evidence type="ECO:0000256" key="3">
    <source>
        <dbReference type="ARBA" id="ARBA00023125"/>
    </source>
</evidence>
<evidence type="ECO:0000313" key="6">
    <source>
        <dbReference type="EMBL" id="QDQ28623.1"/>
    </source>
</evidence>
<evidence type="ECO:0000256" key="4">
    <source>
        <dbReference type="ARBA" id="ARBA00023163"/>
    </source>
</evidence>
<dbReference type="SUPFAM" id="SSF53850">
    <property type="entry name" value="Periplasmic binding protein-like II"/>
    <property type="match status" value="1"/>
</dbReference>
<keyword evidence="2" id="KW-0805">Transcription regulation</keyword>
<dbReference type="OrthoDB" id="9789529at2"/>
<organism evidence="6 7">
    <name type="scientific">Chitinimonas arctica</name>
    <dbReference type="NCBI Taxonomy" id="2594795"/>
    <lineage>
        <taxon>Bacteria</taxon>
        <taxon>Pseudomonadati</taxon>
        <taxon>Pseudomonadota</taxon>
        <taxon>Betaproteobacteria</taxon>
        <taxon>Neisseriales</taxon>
        <taxon>Chitinibacteraceae</taxon>
        <taxon>Chitinimonas</taxon>
    </lineage>
</organism>
<proteinExistence type="inferred from homology"/>
<sequence length="305" mass="33198">MQSMTDLNDLRLIAAIAETATLAGAARRLAVSHATVFRRLENIEAGLGVRLFERRAGRYVATAAGEELADVGAEIDRLATRSLLKVVGHDLRPSGLVRITTTESIAICCLGPILASCRRLHPQISIQLFTSNDMQSLSKRDADIAIRPTHRPPEELIGKRIGGLAMAAYASRAYLANHGESQGLAEHDWLALDDSMSQHRSLKWLSRMVSLESLPFRANTFPVLRQACAEGLGVALMPCFVGDTHAALQRVTGPLEGLDSELWLLTHPDLRDTARIKLVYQFLQQQLAGLAPLFAGDVPNGSHGE</sequence>
<dbReference type="Gene3D" id="1.10.10.10">
    <property type="entry name" value="Winged helix-like DNA-binding domain superfamily/Winged helix DNA-binding domain"/>
    <property type="match status" value="1"/>
</dbReference>
<evidence type="ECO:0000256" key="2">
    <source>
        <dbReference type="ARBA" id="ARBA00023015"/>
    </source>
</evidence>
<dbReference type="Pfam" id="PF00126">
    <property type="entry name" value="HTH_1"/>
    <property type="match status" value="1"/>
</dbReference>
<dbReference type="InterPro" id="IPR058163">
    <property type="entry name" value="LysR-type_TF_proteobact-type"/>
</dbReference>
<dbReference type="EMBL" id="CP041730">
    <property type="protein sequence ID" value="QDQ28623.1"/>
    <property type="molecule type" value="Genomic_DNA"/>
</dbReference>
<name>A0A516SKH4_9NEIS</name>
<feature type="domain" description="HTH lysR-type" evidence="5">
    <location>
        <begin position="5"/>
        <end position="62"/>
    </location>
</feature>
<dbReference type="InterPro" id="IPR000847">
    <property type="entry name" value="LysR_HTH_N"/>
</dbReference>
<dbReference type="AlphaFoldDB" id="A0A516SKH4"/>
<dbReference type="GO" id="GO:0043565">
    <property type="term" value="F:sequence-specific DNA binding"/>
    <property type="evidence" value="ECO:0007669"/>
    <property type="project" value="TreeGrafter"/>
</dbReference>
<dbReference type="Pfam" id="PF03466">
    <property type="entry name" value="LysR_substrate"/>
    <property type="match status" value="1"/>
</dbReference>
<dbReference type="InterPro" id="IPR036390">
    <property type="entry name" value="WH_DNA-bd_sf"/>
</dbReference>
<dbReference type="SUPFAM" id="SSF46785">
    <property type="entry name" value="Winged helix' DNA-binding domain"/>
    <property type="match status" value="1"/>
</dbReference>
<keyword evidence="4" id="KW-0804">Transcription</keyword>